<dbReference type="PROSITE" id="PS50002">
    <property type="entry name" value="SH3"/>
    <property type="match status" value="1"/>
</dbReference>
<dbReference type="Proteomes" id="UP001139887">
    <property type="component" value="Unassembled WGS sequence"/>
</dbReference>
<dbReference type="OrthoDB" id="5340910at2759"/>
<dbReference type="InterPro" id="IPR036028">
    <property type="entry name" value="SH3-like_dom_sf"/>
</dbReference>
<keyword evidence="1 2" id="KW-0728">SH3 domain</keyword>
<keyword evidence="4" id="KW-0472">Membrane</keyword>
<feature type="compositionally biased region" description="Polar residues" evidence="3">
    <location>
        <begin position="568"/>
        <end position="578"/>
    </location>
</feature>
<keyword evidence="4" id="KW-1133">Transmembrane helix</keyword>
<comment type="caution">
    <text evidence="6">The sequence shown here is derived from an EMBL/GenBank/DDBJ whole genome shotgun (WGS) entry which is preliminary data.</text>
</comment>
<evidence type="ECO:0000256" key="1">
    <source>
        <dbReference type="ARBA" id="ARBA00022443"/>
    </source>
</evidence>
<feature type="transmembrane region" description="Helical" evidence="4">
    <location>
        <begin position="273"/>
        <end position="293"/>
    </location>
</feature>
<feature type="domain" description="SH3" evidence="5">
    <location>
        <begin position="661"/>
        <end position="723"/>
    </location>
</feature>
<sequence>MQIAYNPASILQAASQLAAKPKIDSAVTIEQPVVSHPNNIVSNPDISTVHMGLSSAKYSTSLELAVNSRPVNRNPPILFGPAITANKPGNGASMNVNPNVVSSNAPINLPMQPTPARPVALTMPQTSLANHVTFPTTTLTQEGFIVVEVTTTVDSLPNMLGHVPLESSASYMPQPLATKAESPMFALSSSLQSQLLPQSFSIMRTAPSVDFGSSENIGVQTTSAAIISSIKPTETPSPTQHHKSTTKPTLAGIERKSSSNNNHTNTTYRLSDGYVVLIAIAILFVSAVMLYFYMRRRKRNRSRVVVTSGRSILSSSNSGSPSVGVEEEDKYFTAGSRPGARNLPPDSAVSVDYQNKEAKRKQNLFNGMQSPLGKKARSPLVGIGEQKINYYDQPIYGLSSSMGNEIGGRPCLAAAKSDIYDCVSNGKRQNNLYTTTDPFAAESYPTVPNVRAAAKRGAISFDHIKLYPLPSIPARGNISLESHKSRLNEYDEVHSPSHVAGHRMYTSSPPEIDPRNPLLDTNLANPGIQQKANGSDPLGIKIKPRKLTRDVIKRSNNTSQGHGKDDQQTANTKSNANGTNCRMMEIHHHHLPAEDKMLAKQNISKQLAHSASTFNQPPLVSPPDTPHVDKQQNREAPNFISLVDSIESLSESYQFAVRHKPPLGPLHVVEPHTPALPDELRIRRGEELFVIGEFADGWVLAINISRASECGMVPRRCLFFPAAPFMTQKSDMEALTPNAQSPTSSI</sequence>
<organism evidence="6 7">
    <name type="scientific">Coemansia brasiliensis</name>
    <dbReference type="NCBI Taxonomy" id="2650707"/>
    <lineage>
        <taxon>Eukaryota</taxon>
        <taxon>Fungi</taxon>
        <taxon>Fungi incertae sedis</taxon>
        <taxon>Zoopagomycota</taxon>
        <taxon>Kickxellomycotina</taxon>
        <taxon>Kickxellomycetes</taxon>
        <taxon>Kickxellales</taxon>
        <taxon>Kickxellaceae</taxon>
        <taxon>Coemansia</taxon>
    </lineage>
</organism>
<feature type="compositionally biased region" description="Polar residues" evidence="3">
    <location>
        <begin position="603"/>
        <end position="618"/>
    </location>
</feature>
<proteinExistence type="predicted"/>
<evidence type="ECO:0000313" key="7">
    <source>
        <dbReference type="Proteomes" id="UP001139887"/>
    </source>
</evidence>
<evidence type="ECO:0000256" key="3">
    <source>
        <dbReference type="SAM" id="MobiDB-lite"/>
    </source>
</evidence>
<dbReference type="AlphaFoldDB" id="A0A9W8IDG1"/>
<evidence type="ECO:0000256" key="4">
    <source>
        <dbReference type="SAM" id="Phobius"/>
    </source>
</evidence>
<keyword evidence="4" id="KW-0812">Transmembrane</keyword>
<accession>A0A9W8IDG1</accession>
<protein>
    <recommendedName>
        <fullName evidence="5">SH3 domain-containing protein</fullName>
    </recommendedName>
</protein>
<dbReference type="InterPro" id="IPR001452">
    <property type="entry name" value="SH3_domain"/>
</dbReference>
<feature type="region of interest" description="Disordered" evidence="3">
    <location>
        <begin position="508"/>
        <end position="578"/>
    </location>
</feature>
<evidence type="ECO:0000313" key="6">
    <source>
        <dbReference type="EMBL" id="KAJ2852233.1"/>
    </source>
</evidence>
<feature type="compositionally biased region" description="Polar residues" evidence="3">
    <location>
        <begin position="522"/>
        <end position="533"/>
    </location>
</feature>
<feature type="region of interest" description="Disordered" evidence="3">
    <location>
        <begin position="603"/>
        <end position="631"/>
    </location>
</feature>
<reference evidence="6" key="1">
    <citation type="submission" date="2022-07" db="EMBL/GenBank/DDBJ databases">
        <title>Phylogenomic reconstructions and comparative analyses of Kickxellomycotina fungi.</title>
        <authorList>
            <person name="Reynolds N.K."/>
            <person name="Stajich J.E."/>
            <person name="Barry K."/>
            <person name="Grigoriev I.V."/>
            <person name="Crous P."/>
            <person name="Smith M.E."/>
        </authorList>
    </citation>
    <scope>NUCLEOTIDE SEQUENCE</scope>
    <source>
        <strain evidence="6">NRRL 1566</strain>
    </source>
</reference>
<evidence type="ECO:0000256" key="2">
    <source>
        <dbReference type="PROSITE-ProRule" id="PRU00192"/>
    </source>
</evidence>
<evidence type="ECO:0000259" key="5">
    <source>
        <dbReference type="PROSITE" id="PS50002"/>
    </source>
</evidence>
<dbReference type="EMBL" id="JANBUW010000004">
    <property type="protein sequence ID" value="KAJ2852233.1"/>
    <property type="molecule type" value="Genomic_DNA"/>
</dbReference>
<keyword evidence="7" id="KW-1185">Reference proteome</keyword>
<gene>
    <name evidence="6" type="ORF">IWW36_000375</name>
</gene>
<name>A0A9W8IDG1_9FUNG</name>
<dbReference type="SUPFAM" id="SSF50044">
    <property type="entry name" value="SH3-domain"/>
    <property type="match status" value="1"/>
</dbReference>